<dbReference type="AlphaFoldDB" id="A0A5J4ZIA9"/>
<dbReference type="EMBL" id="CM018050">
    <property type="protein sequence ID" value="KAA8518493.1"/>
    <property type="molecule type" value="Genomic_DNA"/>
</dbReference>
<organism evidence="2 3">
    <name type="scientific">Nyssa sinensis</name>
    <dbReference type="NCBI Taxonomy" id="561372"/>
    <lineage>
        <taxon>Eukaryota</taxon>
        <taxon>Viridiplantae</taxon>
        <taxon>Streptophyta</taxon>
        <taxon>Embryophyta</taxon>
        <taxon>Tracheophyta</taxon>
        <taxon>Spermatophyta</taxon>
        <taxon>Magnoliopsida</taxon>
        <taxon>eudicotyledons</taxon>
        <taxon>Gunneridae</taxon>
        <taxon>Pentapetalae</taxon>
        <taxon>asterids</taxon>
        <taxon>Cornales</taxon>
        <taxon>Nyssaceae</taxon>
        <taxon>Nyssa</taxon>
    </lineage>
</organism>
<evidence type="ECO:0008006" key="4">
    <source>
        <dbReference type="Google" id="ProtNLM"/>
    </source>
</evidence>
<proteinExistence type="predicted"/>
<dbReference type="OrthoDB" id="6119954at2759"/>
<protein>
    <recommendedName>
        <fullName evidence="4">Peptidase M20 dimerisation domain-containing protein</fullName>
    </recommendedName>
</protein>
<accession>A0A5J4ZIA9</accession>
<keyword evidence="3" id="KW-1185">Reference proteome</keyword>
<feature type="region of interest" description="Disordered" evidence="1">
    <location>
        <begin position="116"/>
        <end position="194"/>
    </location>
</feature>
<dbReference type="Gene3D" id="3.40.630.10">
    <property type="entry name" value="Zn peptidases"/>
    <property type="match status" value="1"/>
</dbReference>
<evidence type="ECO:0000313" key="3">
    <source>
        <dbReference type="Proteomes" id="UP000325577"/>
    </source>
</evidence>
<reference evidence="2 3" key="1">
    <citation type="submission" date="2019-09" db="EMBL/GenBank/DDBJ databases">
        <title>A chromosome-level genome assembly of the Chinese tupelo Nyssa sinensis.</title>
        <authorList>
            <person name="Yang X."/>
            <person name="Kang M."/>
            <person name="Yang Y."/>
            <person name="Xiong H."/>
            <person name="Wang M."/>
            <person name="Zhang Z."/>
            <person name="Wang Z."/>
            <person name="Wu H."/>
            <person name="Ma T."/>
            <person name="Liu J."/>
            <person name="Xi Z."/>
        </authorList>
    </citation>
    <scope>NUCLEOTIDE SEQUENCE [LARGE SCALE GENOMIC DNA]</scope>
    <source>
        <strain evidence="2">J267</strain>
        <tissue evidence="2">Leaf</tissue>
    </source>
</reference>
<dbReference type="GO" id="GO:0010179">
    <property type="term" value="F:IAA-Ala conjugate hydrolase activity"/>
    <property type="evidence" value="ECO:0007669"/>
    <property type="project" value="TreeGrafter"/>
</dbReference>
<feature type="compositionally biased region" description="Basic and acidic residues" evidence="1">
    <location>
        <begin position="129"/>
        <end position="141"/>
    </location>
</feature>
<sequence>METQSISEIGLLTQELLESAREAEFFQWLKRVRRRIHEYPELAFEEHKTSQLIRSELDSLGIEYSWPVAKTGVVASVGLGMQPWFSLRADMDALPIQISFMDRVVILWVRTSVVSETTGSGTSNGGIEGESKVGEERELTRRRGGSGEDPCASDDETEVPTSGEAAGLRGAKGTCGSEIVTEESAAANGGQRGL</sequence>
<dbReference type="Proteomes" id="UP000325577">
    <property type="component" value="Linkage Group LG7"/>
</dbReference>
<dbReference type="GO" id="GO:0009850">
    <property type="term" value="P:auxin metabolic process"/>
    <property type="evidence" value="ECO:0007669"/>
    <property type="project" value="TreeGrafter"/>
</dbReference>
<dbReference type="GO" id="GO:0005783">
    <property type="term" value="C:endoplasmic reticulum"/>
    <property type="evidence" value="ECO:0007669"/>
    <property type="project" value="TreeGrafter"/>
</dbReference>
<dbReference type="SUPFAM" id="SSF53187">
    <property type="entry name" value="Zn-dependent exopeptidases"/>
    <property type="match status" value="1"/>
</dbReference>
<evidence type="ECO:0000256" key="1">
    <source>
        <dbReference type="SAM" id="MobiDB-lite"/>
    </source>
</evidence>
<dbReference type="PANTHER" id="PTHR11014:SF63">
    <property type="entry name" value="METALLOPEPTIDASE, PUTATIVE (AFU_ORTHOLOGUE AFUA_6G09600)-RELATED"/>
    <property type="match status" value="1"/>
</dbReference>
<gene>
    <name evidence="2" type="ORF">F0562_015967</name>
</gene>
<dbReference type="InterPro" id="IPR017439">
    <property type="entry name" value="Amidohydrolase"/>
</dbReference>
<dbReference type="PANTHER" id="PTHR11014">
    <property type="entry name" value="PEPTIDASE M20 FAMILY MEMBER"/>
    <property type="match status" value="1"/>
</dbReference>
<name>A0A5J4ZIA9_9ASTE</name>
<evidence type="ECO:0000313" key="2">
    <source>
        <dbReference type="EMBL" id="KAA8518493.1"/>
    </source>
</evidence>